<keyword evidence="1" id="KW-0812">Transmembrane</keyword>
<dbReference type="Proteomes" id="UP000008148">
    <property type="component" value="Chromosome"/>
</dbReference>
<feature type="transmembrane region" description="Helical" evidence="1">
    <location>
        <begin position="26"/>
        <end position="44"/>
    </location>
</feature>
<keyword evidence="3" id="KW-1185">Reference proteome</keyword>
<evidence type="ECO:0000256" key="1">
    <source>
        <dbReference type="SAM" id="Phobius"/>
    </source>
</evidence>
<sequence>MLPVIFVIGLWFIVLTFFSDYFDMLFLPILIGVPLIICAIIYLMPKD</sequence>
<proteinExistence type="predicted"/>
<reference evidence="2 3" key="1">
    <citation type="submission" date="2007-08" db="EMBL/GenBank/DDBJ databases">
        <authorList>
            <consortium name="The Citrobacter koseri Genome Sequencing Project"/>
            <person name="McClelland M."/>
            <person name="Sanderson E.K."/>
            <person name="Porwollik S."/>
            <person name="Spieth J."/>
            <person name="Clifton W.S."/>
            <person name="Latreille P."/>
            <person name="Courtney L."/>
            <person name="Wang C."/>
            <person name="Pepin K."/>
            <person name="Bhonagiri V."/>
            <person name="Nash W."/>
            <person name="Johnson M."/>
            <person name="Thiruvilangam P."/>
            <person name="Wilson R."/>
        </authorList>
    </citation>
    <scope>NUCLEOTIDE SEQUENCE [LARGE SCALE GENOMIC DNA]</scope>
    <source>
        <strain evidence="3">ATCC BAA-895 / CDC 4225-83 / SGSC4696</strain>
    </source>
</reference>
<organism evidence="2 3">
    <name type="scientific">Citrobacter koseri (strain ATCC BAA-895 / CDC 4225-83 / SGSC4696)</name>
    <dbReference type="NCBI Taxonomy" id="290338"/>
    <lineage>
        <taxon>Bacteria</taxon>
        <taxon>Pseudomonadati</taxon>
        <taxon>Pseudomonadota</taxon>
        <taxon>Gammaproteobacteria</taxon>
        <taxon>Enterobacterales</taxon>
        <taxon>Enterobacteriaceae</taxon>
        <taxon>Citrobacter</taxon>
    </lineage>
</organism>
<name>A8APJ7_CITK8</name>
<protein>
    <submittedName>
        <fullName evidence="2">Uncharacterized protein</fullName>
    </submittedName>
</protein>
<gene>
    <name evidence="2" type="ordered locus">CKO_04354</name>
</gene>
<evidence type="ECO:0000313" key="3">
    <source>
        <dbReference type="Proteomes" id="UP000008148"/>
    </source>
</evidence>
<keyword evidence="1" id="KW-1133">Transmembrane helix</keyword>
<dbReference type="EMBL" id="CP000822">
    <property type="protein sequence ID" value="ABV15410.1"/>
    <property type="molecule type" value="Genomic_DNA"/>
</dbReference>
<keyword evidence="1" id="KW-0472">Membrane</keyword>
<accession>A8APJ7</accession>
<dbReference type="STRING" id="290338.CKO_04354"/>
<evidence type="ECO:0000313" key="2">
    <source>
        <dbReference type="EMBL" id="ABV15410.1"/>
    </source>
</evidence>
<dbReference type="KEGG" id="cko:CKO_04354"/>
<dbReference type="AlphaFoldDB" id="A8APJ7"/>
<dbReference type="HOGENOM" id="CLU_3166215_0_0_6"/>